<accession>A0A6J6UN98</accession>
<evidence type="ECO:0000259" key="1">
    <source>
        <dbReference type="Pfam" id="PF02591"/>
    </source>
</evidence>
<dbReference type="EMBL" id="CAEZYR010000102">
    <property type="protein sequence ID" value="CAB4759957.1"/>
    <property type="molecule type" value="Genomic_DNA"/>
</dbReference>
<dbReference type="Pfam" id="PF24481">
    <property type="entry name" value="CT398_CC"/>
    <property type="match status" value="1"/>
</dbReference>
<dbReference type="PANTHER" id="PTHR39082:SF1">
    <property type="entry name" value="SCAVENGER RECEPTOR CLASS A MEMBER 3"/>
    <property type="match status" value="1"/>
</dbReference>
<dbReference type="Gene3D" id="1.10.287.1490">
    <property type="match status" value="1"/>
</dbReference>
<reference evidence="3" key="1">
    <citation type="submission" date="2020-05" db="EMBL/GenBank/DDBJ databases">
        <authorList>
            <person name="Chiriac C."/>
            <person name="Salcher M."/>
            <person name="Ghai R."/>
            <person name="Kavagutti S V."/>
        </authorList>
    </citation>
    <scope>NUCLEOTIDE SEQUENCE</scope>
</reference>
<name>A0A6J6UN98_9ZZZZ</name>
<dbReference type="InterPro" id="IPR056003">
    <property type="entry name" value="CT398_CC_hairpin"/>
</dbReference>
<dbReference type="AlphaFoldDB" id="A0A6J6UN98"/>
<dbReference type="InterPro" id="IPR052376">
    <property type="entry name" value="Oxidative_Scav/Glycosyltrans"/>
</dbReference>
<sequence>MALVAYSQVGRHYSVAGVTEIRRGWLTPPDILITYTARRFPRWLSVRLKPSPRVMKSRRARPPPGGLFVVLGAARRGPHLQCQRRRHRTGRFHDHPIVGEAFPSCGERAVEEQRGIDTTDDGFDHYGDHYDANDHDRTMSAFATLLELQEHDVKLDQLRHRRAALPDRAELVTQTKANSVLAAEIAATSADHDVVAREQKRLEDAVAMVVDKAKAEDKKLYSGTISAPKELQSIQDEIASLNRRRDALDDSILVQMELAEPLDEQLAKSGARKAVLDAQLHEVTERLRAAELLIDTENTTVQAERDQLASQVDPTLLAQYEELRRRLGGVAVARLEGSSCRGCHLQLAAVELERIRKLDRDTVVHCEECGRILVR</sequence>
<feature type="domain" description="CT398-like coiled coil hairpin" evidence="2">
    <location>
        <begin position="148"/>
        <end position="327"/>
    </location>
</feature>
<feature type="domain" description="C4-type zinc ribbon" evidence="1">
    <location>
        <begin position="339"/>
        <end position="373"/>
    </location>
</feature>
<gene>
    <name evidence="3" type="ORF">UFOPK2754_02338</name>
</gene>
<dbReference type="PANTHER" id="PTHR39082">
    <property type="entry name" value="PHOSPHOLIPASE C-BETA-2-RELATED"/>
    <property type="match status" value="1"/>
</dbReference>
<dbReference type="Pfam" id="PF02591">
    <property type="entry name" value="Zn_ribbon_9"/>
    <property type="match status" value="1"/>
</dbReference>
<protein>
    <submittedName>
        <fullName evidence="3">Unannotated protein</fullName>
    </submittedName>
</protein>
<evidence type="ECO:0000313" key="3">
    <source>
        <dbReference type="EMBL" id="CAB4759957.1"/>
    </source>
</evidence>
<dbReference type="InterPro" id="IPR003743">
    <property type="entry name" value="Zf-RING_7"/>
</dbReference>
<proteinExistence type="predicted"/>
<evidence type="ECO:0000259" key="2">
    <source>
        <dbReference type="Pfam" id="PF24481"/>
    </source>
</evidence>
<organism evidence="3">
    <name type="scientific">freshwater metagenome</name>
    <dbReference type="NCBI Taxonomy" id="449393"/>
    <lineage>
        <taxon>unclassified sequences</taxon>
        <taxon>metagenomes</taxon>
        <taxon>ecological metagenomes</taxon>
    </lineage>
</organism>